<evidence type="ECO:0000259" key="1">
    <source>
        <dbReference type="Pfam" id="PF06985"/>
    </source>
</evidence>
<dbReference type="Proteomes" id="UP000799537">
    <property type="component" value="Unassembled WGS sequence"/>
</dbReference>
<evidence type="ECO:0000313" key="3">
    <source>
        <dbReference type="Proteomes" id="UP000799537"/>
    </source>
</evidence>
<dbReference type="EMBL" id="ML993604">
    <property type="protein sequence ID" value="KAF2164469.1"/>
    <property type="molecule type" value="Genomic_DNA"/>
</dbReference>
<reference evidence="2" key="1">
    <citation type="journal article" date="2020" name="Stud. Mycol.">
        <title>101 Dothideomycetes genomes: a test case for predicting lifestyles and emergence of pathogens.</title>
        <authorList>
            <person name="Haridas S."/>
            <person name="Albert R."/>
            <person name="Binder M."/>
            <person name="Bloem J."/>
            <person name="Labutti K."/>
            <person name="Salamov A."/>
            <person name="Andreopoulos B."/>
            <person name="Baker S."/>
            <person name="Barry K."/>
            <person name="Bills G."/>
            <person name="Bluhm B."/>
            <person name="Cannon C."/>
            <person name="Castanera R."/>
            <person name="Culley D."/>
            <person name="Daum C."/>
            <person name="Ezra D."/>
            <person name="Gonzalez J."/>
            <person name="Henrissat B."/>
            <person name="Kuo A."/>
            <person name="Liang C."/>
            <person name="Lipzen A."/>
            <person name="Lutzoni F."/>
            <person name="Magnuson J."/>
            <person name="Mondo S."/>
            <person name="Nolan M."/>
            <person name="Ohm R."/>
            <person name="Pangilinan J."/>
            <person name="Park H.-J."/>
            <person name="Ramirez L."/>
            <person name="Alfaro M."/>
            <person name="Sun H."/>
            <person name="Tritt A."/>
            <person name="Yoshinaga Y."/>
            <person name="Zwiers L.-H."/>
            <person name="Turgeon B."/>
            <person name="Goodwin S."/>
            <person name="Spatafora J."/>
            <person name="Crous P."/>
            <person name="Grigoriev I."/>
        </authorList>
    </citation>
    <scope>NUCLEOTIDE SEQUENCE</scope>
    <source>
        <strain evidence="2">ATCC 36951</strain>
    </source>
</reference>
<gene>
    <name evidence="2" type="ORF">M409DRAFT_56730</name>
</gene>
<protein>
    <recommendedName>
        <fullName evidence="1">Heterokaryon incompatibility domain-containing protein</fullName>
    </recommendedName>
</protein>
<dbReference type="Pfam" id="PF06985">
    <property type="entry name" value="HET"/>
    <property type="match status" value="1"/>
</dbReference>
<dbReference type="PANTHER" id="PTHR33112">
    <property type="entry name" value="DOMAIN PROTEIN, PUTATIVE-RELATED"/>
    <property type="match status" value="1"/>
</dbReference>
<accession>A0A6A6CFM1</accession>
<feature type="domain" description="Heterokaryon incompatibility" evidence="1">
    <location>
        <begin position="246"/>
        <end position="393"/>
    </location>
</feature>
<dbReference type="PANTHER" id="PTHR33112:SF16">
    <property type="entry name" value="HETEROKARYON INCOMPATIBILITY DOMAIN-CONTAINING PROTEIN"/>
    <property type="match status" value="1"/>
</dbReference>
<dbReference type="OrthoDB" id="3770080at2759"/>
<name>A0A6A6CFM1_ZASCE</name>
<proteinExistence type="predicted"/>
<dbReference type="RefSeq" id="XP_033665358.1">
    <property type="nucleotide sequence ID" value="XM_033813383.1"/>
</dbReference>
<keyword evidence="3" id="KW-1185">Reference proteome</keyword>
<dbReference type="GeneID" id="54566655"/>
<sequence length="706" mass="80149">MDRQVAHKGDSNRNAGRTEWQQLDDATLHRLNEESRPEIAPHTCSFCQKLCIDANRNGAHLMSFENGKETAVTLAECVRAARNDCVFCVYLLALDGDLRGLSLETVAELVAISKSRPILCAPNFDKADDGPYLYVTRNLWTDQGDYQPYIRKFQLYTAPKALRSHSKLASGNMHTEQLLNGFLPPNLLPDSYLSERRARRWLAQCEHSHSRCRARQGTFRPKRLLEISRDGQVVRLQHDHATSTRYVTLSYCWGGNYPGKATKANIHALRHFFNAEDLPASIRDGVKMASKLGFHFIWVDALCIVQDDDQDISEQIAQIHKIYTSSTLTIAASSALNSWEGFLHARTAWRPSLVNFRSYSGELVPVLAVPTEVDRDRFINTNPLFTRAWAYQEIQVTTRVLSFGSRNTAFFCRESEHMDGGSYKLDFGNYLKQGVSASGFLNAGMKSLDSARHPKAWTDIVTTYTELGLSVASDKLPALAALAEEYGKRLWLTKYLAGLWAEDLQWQLMWERASFDSPTTRPPIYCGPSWSWCSVVGPITFRHDYKKLSDLELLCSTEAASTTPCSGNHIFGQVSRGTLILKGRTRDLIWLNRQDGTWFARVPESRSKKFYGVGPLGADRRLEVKPDVPSEWPPDTEIALRAVEIVRFRDHVNDRYDWKFTRALLLHRVEGDDVYRRAGMLHVDIETGKDEDWFDEGSTMMEVTIV</sequence>
<evidence type="ECO:0000313" key="2">
    <source>
        <dbReference type="EMBL" id="KAF2164469.1"/>
    </source>
</evidence>
<organism evidence="2 3">
    <name type="scientific">Zasmidium cellare ATCC 36951</name>
    <dbReference type="NCBI Taxonomy" id="1080233"/>
    <lineage>
        <taxon>Eukaryota</taxon>
        <taxon>Fungi</taxon>
        <taxon>Dikarya</taxon>
        <taxon>Ascomycota</taxon>
        <taxon>Pezizomycotina</taxon>
        <taxon>Dothideomycetes</taxon>
        <taxon>Dothideomycetidae</taxon>
        <taxon>Mycosphaerellales</taxon>
        <taxon>Mycosphaerellaceae</taxon>
        <taxon>Zasmidium</taxon>
    </lineage>
</organism>
<dbReference type="InterPro" id="IPR010730">
    <property type="entry name" value="HET"/>
</dbReference>
<dbReference type="AlphaFoldDB" id="A0A6A6CFM1"/>